<dbReference type="GeneTree" id="ENSGT01150000287127"/>
<sequence length="227" mass="25895">VQVWTGVNLLNRLLAFLCPCLSAPADEPSDQQLPIPRQYAMAIRTARDICLKGFNQNKTIFDLLRKEVAQFNSTLSSKGNNTVYIGQNVIAATYKNNKHSEFRLLIENNGSAIFNLTTPEGRHNDCLIFYTYNSPCLEMCLNETADKIRSGTKKCIYSFLHNLNSLQGPTAFVFTKIYRKDVEKKECLIKAFRNITYTVPLYQCDSNCKQCEERNNFCVPVDRPVLI</sequence>
<dbReference type="Ensembl" id="ENSPNAT00000049950.1">
    <property type="protein sequence ID" value="ENSPNAP00000059371.1"/>
    <property type="gene ID" value="ENSPNAG00000035834.1"/>
</dbReference>
<evidence type="ECO:0000313" key="2">
    <source>
        <dbReference type="Ensembl" id="ENSPNAP00000059371.1"/>
    </source>
</evidence>
<dbReference type="Proteomes" id="UP001501920">
    <property type="component" value="Chromosome 20"/>
</dbReference>
<feature type="chain" id="PRO_5043456666" description="Secreted protein" evidence="1">
    <location>
        <begin position="26"/>
        <end position="227"/>
    </location>
</feature>
<reference evidence="2 3" key="1">
    <citation type="submission" date="2020-10" db="EMBL/GenBank/DDBJ databases">
        <title>Pygocentrus nattereri (red-bellied piranha) genome, fPygNat1, primary haplotype.</title>
        <authorList>
            <person name="Myers G."/>
            <person name="Meyer A."/>
            <person name="Karagic N."/>
            <person name="Pippel M."/>
            <person name="Winkler S."/>
            <person name="Tracey A."/>
            <person name="Wood J."/>
            <person name="Formenti G."/>
            <person name="Howe K."/>
            <person name="Fedrigo O."/>
            <person name="Jarvis E.D."/>
        </authorList>
    </citation>
    <scope>NUCLEOTIDE SEQUENCE [LARGE SCALE GENOMIC DNA]</scope>
</reference>
<evidence type="ECO:0000256" key="1">
    <source>
        <dbReference type="SAM" id="SignalP"/>
    </source>
</evidence>
<proteinExistence type="predicted"/>
<feature type="signal peptide" evidence="1">
    <location>
        <begin position="1"/>
        <end position="25"/>
    </location>
</feature>
<accession>A0AAR2KBA0</accession>
<keyword evidence="3" id="KW-1185">Reference proteome</keyword>
<reference evidence="2" key="3">
    <citation type="submission" date="2025-09" db="UniProtKB">
        <authorList>
            <consortium name="Ensembl"/>
        </authorList>
    </citation>
    <scope>IDENTIFICATION</scope>
</reference>
<name>A0AAR2KBA0_PYGNA</name>
<evidence type="ECO:0000313" key="3">
    <source>
        <dbReference type="Proteomes" id="UP001501920"/>
    </source>
</evidence>
<protein>
    <recommendedName>
        <fullName evidence="4">Secreted protein</fullName>
    </recommendedName>
</protein>
<organism evidence="2 3">
    <name type="scientific">Pygocentrus nattereri</name>
    <name type="common">Red-bellied piranha</name>
    <dbReference type="NCBI Taxonomy" id="42514"/>
    <lineage>
        <taxon>Eukaryota</taxon>
        <taxon>Metazoa</taxon>
        <taxon>Chordata</taxon>
        <taxon>Craniata</taxon>
        <taxon>Vertebrata</taxon>
        <taxon>Euteleostomi</taxon>
        <taxon>Actinopterygii</taxon>
        <taxon>Neopterygii</taxon>
        <taxon>Teleostei</taxon>
        <taxon>Ostariophysi</taxon>
        <taxon>Characiformes</taxon>
        <taxon>Characoidei</taxon>
        <taxon>Pygocentrus</taxon>
    </lineage>
</organism>
<evidence type="ECO:0008006" key="4">
    <source>
        <dbReference type="Google" id="ProtNLM"/>
    </source>
</evidence>
<dbReference type="AlphaFoldDB" id="A0AAR2KBA0"/>
<keyword evidence="1" id="KW-0732">Signal</keyword>
<reference evidence="2" key="2">
    <citation type="submission" date="2025-08" db="UniProtKB">
        <authorList>
            <consortium name="Ensembl"/>
        </authorList>
    </citation>
    <scope>IDENTIFICATION</scope>
</reference>
<dbReference type="InterPro" id="IPR040958">
    <property type="entry name" value="SNAD1"/>
</dbReference>
<dbReference type="Pfam" id="PF18744">
    <property type="entry name" value="SNAD1"/>
    <property type="match status" value="1"/>
</dbReference>